<name>A0A6C0LUT0_9ZZZZ</name>
<dbReference type="PROSITE" id="PS00122">
    <property type="entry name" value="CARBOXYLESTERASE_B_1"/>
    <property type="match status" value="1"/>
</dbReference>
<dbReference type="InterPro" id="IPR029058">
    <property type="entry name" value="AB_hydrolase_fold"/>
</dbReference>
<dbReference type="PANTHER" id="PTHR31497:SF0">
    <property type="entry name" value="AUTOCRINE PROLIFERATION REPRESSOR PROTEIN A"/>
    <property type="match status" value="1"/>
</dbReference>
<dbReference type="InterPro" id="IPR009199">
    <property type="entry name" value="PhoPQ-act_pathogen-rel_PqaA"/>
</dbReference>
<protein>
    <recommendedName>
        <fullName evidence="3">Carboxylesterase type B domain-containing protein</fullName>
    </recommendedName>
</protein>
<dbReference type="Gene3D" id="3.40.50.1820">
    <property type="entry name" value="alpha/beta hydrolase"/>
    <property type="match status" value="2"/>
</dbReference>
<dbReference type="Pfam" id="PF00135">
    <property type="entry name" value="COesterase"/>
    <property type="match status" value="1"/>
</dbReference>
<dbReference type="AlphaFoldDB" id="A0A6C0LUT0"/>
<keyword evidence="2" id="KW-0378">Hydrolase</keyword>
<dbReference type="PANTHER" id="PTHR31497">
    <property type="entry name" value="AUTOCRINE PROLIFERATION REPRESSOR PROTEIN A"/>
    <property type="match status" value="1"/>
</dbReference>
<evidence type="ECO:0000256" key="1">
    <source>
        <dbReference type="ARBA" id="ARBA00005964"/>
    </source>
</evidence>
<evidence type="ECO:0000256" key="2">
    <source>
        <dbReference type="ARBA" id="ARBA00022801"/>
    </source>
</evidence>
<dbReference type="GO" id="GO:0016787">
    <property type="term" value="F:hydrolase activity"/>
    <property type="evidence" value="ECO:0007669"/>
    <property type="project" value="UniProtKB-KW"/>
</dbReference>
<dbReference type="SUPFAM" id="SSF53474">
    <property type="entry name" value="alpha/beta-Hydrolases"/>
    <property type="match status" value="2"/>
</dbReference>
<dbReference type="EMBL" id="MN740567">
    <property type="protein sequence ID" value="QHU34140.1"/>
    <property type="molecule type" value="Genomic_DNA"/>
</dbReference>
<dbReference type="Pfam" id="PF10142">
    <property type="entry name" value="PhoPQ_related"/>
    <property type="match status" value="1"/>
</dbReference>
<organism evidence="4">
    <name type="scientific">viral metagenome</name>
    <dbReference type="NCBI Taxonomy" id="1070528"/>
    <lineage>
        <taxon>unclassified sequences</taxon>
        <taxon>metagenomes</taxon>
        <taxon>organismal metagenomes</taxon>
    </lineage>
</organism>
<evidence type="ECO:0000313" key="4">
    <source>
        <dbReference type="EMBL" id="QHU34140.1"/>
    </source>
</evidence>
<evidence type="ECO:0000259" key="3">
    <source>
        <dbReference type="Pfam" id="PF00135"/>
    </source>
</evidence>
<accession>A0A6C0LUT0</accession>
<proteinExistence type="inferred from homology"/>
<feature type="domain" description="Carboxylesterase type B" evidence="3">
    <location>
        <begin position="37"/>
        <end position="534"/>
    </location>
</feature>
<sequence>MASTLIINLFCSFAFCMMYTSLVGASEGPLVKLNNGVQYQGKTEHDGDSFRGIRYGQSPEGVLRFVPPLMYTPPTHDVIDATKLGFVCPQNSCTNTGCSEDCLLLNIFTGTNATTQAVDSGNLLPVAIFVHGGSYMSGSGNLYPGGPLVNFMDGKGIVVTINYRLGALGFLGSSQLRVLDTQDGSTGNMGIQDQRLAFQWVKENIAAFGGDTDKVMIFGESAGAGSMTIHLTMKKSYGLYSRAVLESGAFAEWNMQSMPHAQNYYDAFISFVECTAQDIECLQALTLDEIHTAYNAVSGEVSSSDPFIFGPTIDGVEANVHPWIAAGNGDVNKVPIMFGTNRDEGSMFCDLQKDATMDDLHDFWTLYDVDAAGQEVLTSVYLDGKTYPELEGATEYWWAGMRSLGDNAMSCPANYAAAQLHVQQPVFQYFFQHTTNYANGHEGLVIHGSELPFVLHIKNIFFNIKDRKMSDIMSSYWTNFLLSEKGDPNEHHVGSKMLPDWPQYTNTNPSVLNIVDYDNIQSVQSLKQSECDFWIPFVNQSIRELTLDKPLHTSQPPNNGKTALDEYVWTEDNNYGWTELEDHEIHGKGILHFNKGWTGYTLNVTSQQWLTPEDFSNTSSSGSIWYHILVVIVPDEVKYKNNASMYITGWGQPNPDGSNLPTAKDEDIRTAAALAVSTGIITGCLFQIPNEHTTFASDPIQKSRGEDAIIAFTWDHFLNNPQDTEWLLRFPMVKGSLRAMDAMTEFVSKKLPELETSLDYYVVAGASKRGWTTWDVGVVDPDRVVAIIPIVLDAINFVQVMHHQYQSYDGWTWALSDYLDMNIMSRLDEPNMLTIQEMVDPYFYRNRLTMPKLIVNAVADEFQQPDDTRYWWDDMPGPKHFIMTPNAEHSEATGILEIVPAISAWIDNLLKDNIIPEFTWDISDETGAITATLNEYGDVKEARVWYAYSCGNNPDGKKRRDFRIANTDSPCECGIEAQGMCVNLKSFWTPKKLIEGKNIDGMRTYTAQVDAPDDGRWVAFFIDIVYAKNKIDTLIPKIDILPGFIPRDLIQRLQFTTEVSVWPNTFPYPGCGIQDGVDTGIECLSTIR</sequence>
<comment type="similarity">
    <text evidence="1">Belongs to the type-B carboxylesterase/lipase family.</text>
</comment>
<reference evidence="4" key="1">
    <citation type="journal article" date="2020" name="Nature">
        <title>Giant virus diversity and host interactions through global metagenomics.</title>
        <authorList>
            <person name="Schulz F."/>
            <person name="Roux S."/>
            <person name="Paez-Espino D."/>
            <person name="Jungbluth S."/>
            <person name="Walsh D.A."/>
            <person name="Denef V.J."/>
            <person name="McMahon K.D."/>
            <person name="Konstantinidis K.T."/>
            <person name="Eloe-Fadrosh E.A."/>
            <person name="Kyrpides N.C."/>
            <person name="Woyke T."/>
        </authorList>
    </citation>
    <scope>NUCLEOTIDE SEQUENCE</scope>
    <source>
        <strain evidence="4">GVMAG-S-1016713-123</strain>
    </source>
</reference>
<dbReference type="InterPro" id="IPR002018">
    <property type="entry name" value="CarbesteraseB"/>
</dbReference>
<dbReference type="InterPro" id="IPR019826">
    <property type="entry name" value="Carboxylesterase_B_AS"/>
</dbReference>